<organism evidence="1 2">
    <name type="scientific">Ruegeria spongiae</name>
    <dbReference type="NCBI Taxonomy" id="2942209"/>
    <lineage>
        <taxon>Bacteria</taxon>
        <taxon>Pseudomonadati</taxon>
        <taxon>Pseudomonadota</taxon>
        <taxon>Alphaproteobacteria</taxon>
        <taxon>Rhodobacterales</taxon>
        <taxon>Roseobacteraceae</taxon>
        <taxon>Ruegeria</taxon>
    </lineage>
</organism>
<keyword evidence="2" id="KW-1185">Reference proteome</keyword>
<dbReference type="RefSeq" id="WP_249711042.1">
    <property type="nucleotide sequence ID" value="NZ_JAMFMB010000019.1"/>
</dbReference>
<protein>
    <submittedName>
        <fullName evidence="1">ABC transporter ATP-binding protein</fullName>
    </submittedName>
</protein>
<dbReference type="GO" id="GO:0005524">
    <property type="term" value="F:ATP binding"/>
    <property type="evidence" value="ECO:0007669"/>
    <property type="project" value="UniProtKB-KW"/>
</dbReference>
<dbReference type="Proteomes" id="UP001203880">
    <property type="component" value="Unassembled WGS sequence"/>
</dbReference>
<reference evidence="1" key="1">
    <citation type="submission" date="2022-05" db="EMBL/GenBank/DDBJ databases">
        <authorList>
            <person name="Park J.-S."/>
        </authorList>
    </citation>
    <scope>NUCLEOTIDE SEQUENCE</scope>
    <source>
        <strain evidence="1">2012CJ41-6</strain>
    </source>
</reference>
<keyword evidence="1" id="KW-0547">Nucleotide-binding</keyword>
<keyword evidence="1" id="KW-0067">ATP-binding</keyword>
<proteinExistence type="predicted"/>
<evidence type="ECO:0000313" key="2">
    <source>
        <dbReference type="Proteomes" id="UP001203880"/>
    </source>
</evidence>
<comment type="caution">
    <text evidence="1">The sequence shown here is derived from an EMBL/GenBank/DDBJ whole genome shotgun (WGS) entry which is preliminary data.</text>
</comment>
<accession>A0ABT0Q4T3</accession>
<sequence length="199" mass="21666">MSIAHLLEDFDQNPSPEGTPQLLTQQQLEDLRRDAFEQGYAAGLEDADAAQTSEQRRISADLIQSLQDLGFTYQEALQQMVASLEPMFQSLMDTVLPDTVERSFVHRIVAQLTEMARDQAGRPAIITVPSGAAEALAPALEAEFSFPVEMIEDASLPPGQASLSIGGDERELDCTALLDAISEATEAFLHHAKTETKHG</sequence>
<evidence type="ECO:0000313" key="1">
    <source>
        <dbReference type="EMBL" id="MCL6284820.1"/>
    </source>
</evidence>
<gene>
    <name evidence="1" type="ORF">M3P21_14900</name>
</gene>
<name>A0ABT0Q4T3_9RHOB</name>
<dbReference type="EMBL" id="JAMFMB010000019">
    <property type="protein sequence ID" value="MCL6284820.1"/>
    <property type="molecule type" value="Genomic_DNA"/>
</dbReference>